<protein>
    <submittedName>
        <fullName evidence="2">Uncharacterized protein</fullName>
    </submittedName>
</protein>
<evidence type="ECO:0000313" key="2">
    <source>
        <dbReference type="EMBL" id="COX53039.1"/>
    </source>
</evidence>
<evidence type="ECO:0000256" key="1">
    <source>
        <dbReference type="SAM" id="MobiDB-lite"/>
    </source>
</evidence>
<dbReference type="EMBL" id="CSAJ01001055">
    <property type="protein sequence ID" value="COX53039.1"/>
    <property type="molecule type" value="Genomic_DNA"/>
</dbReference>
<sequence>MVRPGRAGAGQPAIQRLLAELAGAHQHTRHAHRLGGQHVVVQIVADHDHLLWIDTDAVGGRQESLGRRLADGGGGLAAGLFHSGQVHPGVDAQPVGGVPGHIAVHRHHRNAVEHPPIDPAERAVIELGAGTAEHDDVGGFGAILGTDLGRQDDVDAGQVLGDVAVVHQEAPRAGIGAVQVLGRQHPGRDHVVGGDGDPRGTQRLGDLPAGARRGVGQIRAGDSPMGQLPHGLGGPGNRAPRQHQHAVDVEQHRRGHQMRHVHTISVS</sequence>
<dbReference type="Proteomes" id="UP000044938">
    <property type="component" value="Unassembled WGS sequence"/>
</dbReference>
<name>A0A655JS54_MYCTX</name>
<reference evidence="2 3" key="1">
    <citation type="submission" date="2015-03" db="EMBL/GenBank/DDBJ databases">
        <authorList>
            <consortium name="Pathogen Informatics"/>
        </authorList>
    </citation>
    <scope>NUCLEOTIDE SEQUENCE [LARGE SCALE GENOMIC DNA]</scope>
    <source>
        <strain evidence="2 3">M09401471</strain>
    </source>
</reference>
<feature type="region of interest" description="Disordered" evidence="1">
    <location>
        <begin position="188"/>
        <end position="241"/>
    </location>
</feature>
<gene>
    <name evidence="2" type="ORF">ERS007720_04636</name>
</gene>
<dbReference type="AlphaFoldDB" id="A0A655JS54"/>
<feature type="compositionally biased region" description="Basic and acidic residues" evidence="1">
    <location>
        <begin position="188"/>
        <end position="200"/>
    </location>
</feature>
<organism evidence="2 3">
    <name type="scientific">Mycobacterium tuberculosis</name>
    <dbReference type="NCBI Taxonomy" id="1773"/>
    <lineage>
        <taxon>Bacteria</taxon>
        <taxon>Bacillati</taxon>
        <taxon>Actinomycetota</taxon>
        <taxon>Actinomycetes</taxon>
        <taxon>Mycobacteriales</taxon>
        <taxon>Mycobacteriaceae</taxon>
        <taxon>Mycobacterium</taxon>
        <taxon>Mycobacterium tuberculosis complex</taxon>
    </lineage>
</organism>
<evidence type="ECO:0000313" key="3">
    <source>
        <dbReference type="Proteomes" id="UP000044938"/>
    </source>
</evidence>
<accession>A0A655JS54</accession>
<proteinExistence type="predicted"/>